<evidence type="ECO:0000259" key="9">
    <source>
        <dbReference type="PROSITE" id="PS50929"/>
    </source>
</evidence>
<accession>Z9JW09</accession>
<keyword evidence="2 7" id="KW-0812">Transmembrane</keyword>
<dbReference type="PROSITE" id="PS50929">
    <property type="entry name" value="ABC_TM1F"/>
    <property type="match status" value="1"/>
</dbReference>
<keyword evidence="11" id="KW-1185">Reference proteome</keyword>
<dbReference type="GO" id="GO:0042883">
    <property type="term" value="P:cysteine transport"/>
    <property type="evidence" value="ECO:0007669"/>
    <property type="project" value="InterPro"/>
</dbReference>
<evidence type="ECO:0000256" key="5">
    <source>
        <dbReference type="ARBA" id="ARBA00022989"/>
    </source>
</evidence>
<dbReference type="InterPro" id="IPR039421">
    <property type="entry name" value="Type_1_exporter"/>
</dbReference>
<dbReference type="OrthoDB" id="9806127at2"/>
<dbReference type="GO" id="GO:0140359">
    <property type="term" value="F:ABC-type transporter activity"/>
    <property type="evidence" value="ECO:0007669"/>
    <property type="project" value="InterPro"/>
</dbReference>
<evidence type="ECO:0000256" key="4">
    <source>
        <dbReference type="ARBA" id="ARBA00022840"/>
    </source>
</evidence>
<dbReference type="InterPro" id="IPR027417">
    <property type="entry name" value="P-loop_NTPase"/>
</dbReference>
<dbReference type="InterPro" id="IPR014216">
    <property type="entry name" value="ABC_transptr_CydD"/>
</dbReference>
<gene>
    <name evidence="10" type="ORF">BF93_05685</name>
</gene>
<dbReference type="InterPro" id="IPR003439">
    <property type="entry name" value="ABC_transporter-like_ATP-bd"/>
</dbReference>
<feature type="transmembrane region" description="Helical" evidence="7">
    <location>
        <begin position="71"/>
        <end position="88"/>
    </location>
</feature>
<name>Z9JW09_9MICO</name>
<dbReference type="PROSITE" id="PS50893">
    <property type="entry name" value="ABC_TRANSPORTER_2"/>
    <property type="match status" value="1"/>
</dbReference>
<dbReference type="AlphaFoldDB" id="Z9JW09"/>
<dbReference type="GO" id="GO:0016887">
    <property type="term" value="F:ATP hydrolysis activity"/>
    <property type="evidence" value="ECO:0007669"/>
    <property type="project" value="InterPro"/>
</dbReference>
<feature type="transmembrane region" description="Helical" evidence="7">
    <location>
        <begin position="171"/>
        <end position="189"/>
    </location>
</feature>
<protein>
    <submittedName>
        <fullName evidence="10">Cysteine ABC transporter permease</fullName>
    </submittedName>
</protein>
<dbReference type="eggNOG" id="COG4988">
    <property type="taxonomic scope" value="Bacteria"/>
</dbReference>
<dbReference type="InterPro" id="IPR003593">
    <property type="entry name" value="AAA+_ATPase"/>
</dbReference>
<keyword evidence="3" id="KW-0547">Nucleotide-binding</keyword>
<sequence>MSRTGTRPGTRRGPIDPRLASQVRAARSHLVLSTVLGLVQSACVIVTALALARLGSDLLEDRVPPAASPRLLVLLAAALAVRAGAVLVQQRTGHRAATRAIAELRARVVGHAARRGPRAGAGRGADVTALATTGLERLRPYLVGYVPQLLLAATLTPLCLVVIGVLDLTSAIIAAVTLPLVPVFMILVGRLTEGRSARLLADMRSLWTQLLDLVEGLPTLVALGRERGPERSVRELGRRHHASAMGSLRYAFLSAMVLELLATLCVALIAVSIGLRLVYGQMDLAPALAILVLAPEVYLPLRAVGQQYHASTDGLAAADAAFAVLDEPLPAPGDVPAPDLRSSILRAEAVSVASRTGTAPHAAAIALEPGRITALTGPSGAGKTTLAHVLLGLLRPDAGGVEIVPSGGTPIPLEQIDRASLWRQVAYLPQRPVLPPGSIREVLAAALPAPAAGTAGSPGAAQRAIADAARATGLDAVIALRGEDAPVGRAGAGLSLGERQRLALARALLSPAQLVVLDEPTAHLDGASEQVVLDALDAFRAAGRTVLVIAHRETLLARADAVVAVHARGTADSTEEAAA</sequence>
<feature type="domain" description="ABC transmembrane type-1" evidence="9">
    <location>
        <begin position="31"/>
        <end position="313"/>
    </location>
</feature>
<dbReference type="Gene3D" id="1.20.1560.10">
    <property type="entry name" value="ABC transporter type 1, transmembrane domain"/>
    <property type="match status" value="1"/>
</dbReference>
<reference evidence="10 11" key="1">
    <citation type="submission" date="2014-02" db="EMBL/GenBank/DDBJ databases">
        <title>Genome sequence of Brachybacterium phenoliresistens strain W13A50.</title>
        <authorList>
            <person name="Wang X."/>
        </authorList>
    </citation>
    <scope>NUCLEOTIDE SEQUENCE [LARGE SCALE GENOMIC DNA]</scope>
    <source>
        <strain evidence="10 11">W13A50</strain>
    </source>
</reference>
<comment type="caution">
    <text evidence="10">The sequence shown here is derived from an EMBL/GenBank/DDBJ whole genome shotgun (WGS) entry which is preliminary data.</text>
</comment>
<dbReference type="CDD" id="cd03228">
    <property type="entry name" value="ABCC_MRP_Like"/>
    <property type="match status" value="1"/>
</dbReference>
<dbReference type="GO" id="GO:0005524">
    <property type="term" value="F:ATP binding"/>
    <property type="evidence" value="ECO:0007669"/>
    <property type="project" value="UniProtKB-KW"/>
</dbReference>
<organism evidence="10 11">
    <name type="scientific">Brachybacterium phenoliresistens</name>
    <dbReference type="NCBI Taxonomy" id="396014"/>
    <lineage>
        <taxon>Bacteria</taxon>
        <taxon>Bacillati</taxon>
        <taxon>Actinomycetota</taxon>
        <taxon>Actinomycetes</taxon>
        <taxon>Micrococcales</taxon>
        <taxon>Dermabacteraceae</taxon>
        <taxon>Brachybacterium</taxon>
    </lineage>
</organism>
<evidence type="ECO:0000256" key="3">
    <source>
        <dbReference type="ARBA" id="ARBA00022741"/>
    </source>
</evidence>
<dbReference type="SMART" id="SM00382">
    <property type="entry name" value="AAA"/>
    <property type="match status" value="1"/>
</dbReference>
<dbReference type="InterPro" id="IPR017871">
    <property type="entry name" value="ABC_transporter-like_CS"/>
</dbReference>
<evidence type="ECO:0000313" key="10">
    <source>
        <dbReference type="EMBL" id="EWS82530.1"/>
    </source>
</evidence>
<evidence type="ECO:0000259" key="8">
    <source>
        <dbReference type="PROSITE" id="PS50893"/>
    </source>
</evidence>
<evidence type="ECO:0000256" key="2">
    <source>
        <dbReference type="ARBA" id="ARBA00022692"/>
    </source>
</evidence>
<evidence type="ECO:0000256" key="6">
    <source>
        <dbReference type="ARBA" id="ARBA00023136"/>
    </source>
</evidence>
<dbReference type="CDD" id="cd18584">
    <property type="entry name" value="ABC_6TM_AarD_CydD"/>
    <property type="match status" value="1"/>
</dbReference>
<dbReference type="InterPro" id="IPR011527">
    <property type="entry name" value="ABC1_TM_dom"/>
</dbReference>
<dbReference type="Pfam" id="PF00005">
    <property type="entry name" value="ABC_tran"/>
    <property type="match status" value="1"/>
</dbReference>
<dbReference type="Pfam" id="PF00664">
    <property type="entry name" value="ABC_membrane"/>
    <property type="match status" value="1"/>
</dbReference>
<feature type="domain" description="ABC transporter" evidence="8">
    <location>
        <begin position="345"/>
        <end position="579"/>
    </location>
</feature>
<dbReference type="RefSeq" id="WP_051486353.1">
    <property type="nucleotide sequence ID" value="NZ_KK069988.1"/>
</dbReference>
<keyword evidence="5 7" id="KW-1133">Transmembrane helix</keyword>
<keyword evidence="4" id="KW-0067">ATP-binding</keyword>
<feature type="transmembrane region" description="Helical" evidence="7">
    <location>
        <begin position="142"/>
        <end position="165"/>
    </location>
</feature>
<dbReference type="EMBL" id="JDYK01000002">
    <property type="protein sequence ID" value="EWS82530.1"/>
    <property type="molecule type" value="Genomic_DNA"/>
</dbReference>
<dbReference type="STRING" id="396014.BF93_05685"/>
<keyword evidence="6 7" id="KW-0472">Membrane</keyword>
<dbReference type="HOGENOM" id="CLU_000604_84_9_11"/>
<dbReference type="NCBIfam" id="TIGR02857">
    <property type="entry name" value="CydD"/>
    <property type="match status" value="1"/>
</dbReference>
<evidence type="ECO:0000256" key="1">
    <source>
        <dbReference type="ARBA" id="ARBA00004651"/>
    </source>
</evidence>
<feature type="transmembrane region" description="Helical" evidence="7">
    <location>
        <begin position="30"/>
        <end position="51"/>
    </location>
</feature>
<dbReference type="GO" id="GO:0005886">
    <property type="term" value="C:plasma membrane"/>
    <property type="evidence" value="ECO:0007669"/>
    <property type="project" value="UniProtKB-SubCell"/>
</dbReference>
<dbReference type="InterPro" id="IPR036640">
    <property type="entry name" value="ABC1_TM_sf"/>
</dbReference>
<evidence type="ECO:0000313" key="11">
    <source>
        <dbReference type="Proteomes" id="UP000023067"/>
    </source>
</evidence>
<proteinExistence type="predicted"/>
<dbReference type="PROSITE" id="PS00211">
    <property type="entry name" value="ABC_TRANSPORTER_1"/>
    <property type="match status" value="1"/>
</dbReference>
<dbReference type="PANTHER" id="PTHR24221:SF590">
    <property type="entry name" value="COMPONENT LINKED WITH THE ASSEMBLY OF CYTOCHROME' TRANSPORT TRANSMEMBRANE ATP-BINDING PROTEIN ABC TRANSPORTER CYDD-RELATED"/>
    <property type="match status" value="1"/>
</dbReference>
<dbReference type="PANTHER" id="PTHR24221">
    <property type="entry name" value="ATP-BINDING CASSETTE SUB-FAMILY B"/>
    <property type="match status" value="1"/>
</dbReference>
<feature type="transmembrane region" description="Helical" evidence="7">
    <location>
        <begin position="248"/>
        <end position="278"/>
    </location>
</feature>
<dbReference type="Gene3D" id="3.40.50.300">
    <property type="entry name" value="P-loop containing nucleotide triphosphate hydrolases"/>
    <property type="match status" value="1"/>
</dbReference>
<dbReference type="SUPFAM" id="SSF90123">
    <property type="entry name" value="ABC transporter transmembrane region"/>
    <property type="match status" value="1"/>
</dbReference>
<comment type="subcellular location">
    <subcellularLocation>
        <location evidence="1">Cell membrane</location>
        <topology evidence="1">Multi-pass membrane protein</topology>
    </subcellularLocation>
</comment>
<dbReference type="SUPFAM" id="SSF52540">
    <property type="entry name" value="P-loop containing nucleoside triphosphate hydrolases"/>
    <property type="match status" value="1"/>
</dbReference>
<evidence type="ECO:0000256" key="7">
    <source>
        <dbReference type="SAM" id="Phobius"/>
    </source>
</evidence>
<dbReference type="Proteomes" id="UP000023067">
    <property type="component" value="Unassembled WGS sequence"/>
</dbReference>
<dbReference type="PATRIC" id="fig|396014.3.peg.138"/>